<dbReference type="RefSeq" id="WP_216520004.1">
    <property type="nucleotide sequence ID" value="NZ_JAHLPM010000009.1"/>
</dbReference>
<evidence type="ECO:0000313" key="2">
    <source>
        <dbReference type="Proteomes" id="UP000749471"/>
    </source>
</evidence>
<evidence type="ECO:0000313" key="1">
    <source>
        <dbReference type="EMBL" id="MBU5438708.1"/>
    </source>
</evidence>
<name>A0ABS6E714_9FIRM</name>
<evidence type="ECO:0008006" key="3">
    <source>
        <dbReference type="Google" id="ProtNLM"/>
    </source>
</evidence>
<comment type="caution">
    <text evidence="1">The sequence shown here is derived from an EMBL/GenBank/DDBJ whole genome shotgun (WGS) entry which is preliminary data.</text>
</comment>
<protein>
    <recommendedName>
        <fullName evidence="3">Transcriptional regulator</fullName>
    </recommendedName>
</protein>
<sequence>MKIAVVGYGDSVDKTLYVADKYYNNIDFVCFTVGEIDSCEDILEKCEKEVDGIIFTGQGFNVEVKKYGKLTKPFLCIPREGSCLMKTLWNIKDHYRDVKKVSIDILEEPLVHDIFQEFRIEFEEIFVFPFDEDEKESKYKEWHEKLLEQDKIDLAMTSFGSIYGDFKQRGLPVARIEITTPVIKNSIDILIQLIETKKLGAAQIGIQIIELNLSNEKANHYVSLKKKNLVESKLIEYLPLVQGSLVRGVGSEYIIFSTRGALENEKAQNYFLELMKDLSKEKLIIYSGTGYGTTAFHGDNNARTALQKAKEHKESSYYIVYEDESIKGPIGEIEGYSYNLMIKDKNLNKIAEEVGISPTYLSKIIAHMEISQKEIFEAKSLSEFLGVSERSARRILKKFLDSGYGEKVTSVQYNNVGRPTQFIKIKLQKSN</sequence>
<dbReference type="EMBL" id="JAHLPM010000009">
    <property type="protein sequence ID" value="MBU5438708.1"/>
    <property type="molecule type" value="Genomic_DNA"/>
</dbReference>
<reference evidence="1 2" key="1">
    <citation type="submission" date="2021-06" db="EMBL/GenBank/DDBJ databases">
        <authorList>
            <person name="Sun Q."/>
            <person name="Li D."/>
        </authorList>
    </citation>
    <scope>NUCLEOTIDE SEQUENCE [LARGE SCALE GENOMIC DNA]</scope>
    <source>
        <strain evidence="1 2">MSJ-40</strain>
    </source>
</reference>
<gene>
    <name evidence="1" type="ORF">KQI42_11840</name>
</gene>
<accession>A0ABS6E714</accession>
<keyword evidence="2" id="KW-1185">Reference proteome</keyword>
<organism evidence="1 2">
    <name type="scientific">Tissierella simiarum</name>
    <dbReference type="NCBI Taxonomy" id="2841534"/>
    <lineage>
        <taxon>Bacteria</taxon>
        <taxon>Bacillati</taxon>
        <taxon>Bacillota</taxon>
        <taxon>Tissierellia</taxon>
        <taxon>Tissierellales</taxon>
        <taxon>Tissierellaceae</taxon>
        <taxon>Tissierella</taxon>
    </lineage>
</organism>
<dbReference type="Proteomes" id="UP000749471">
    <property type="component" value="Unassembled WGS sequence"/>
</dbReference>
<proteinExistence type="predicted"/>